<protein>
    <submittedName>
        <fullName evidence="1">Uncharacterized protein</fullName>
    </submittedName>
</protein>
<dbReference type="RefSeq" id="WP_140473665.1">
    <property type="nucleotide sequence ID" value="NZ_RCZD01000008.1"/>
</dbReference>
<accession>A0A502GEH1</accession>
<dbReference type="EMBL" id="RCZD01000008">
    <property type="protein sequence ID" value="TPG59938.1"/>
    <property type="molecule type" value="Genomic_DNA"/>
</dbReference>
<keyword evidence="2" id="KW-1185">Reference proteome</keyword>
<dbReference type="InterPro" id="IPR058915">
    <property type="entry name" value="AcrVA2-like"/>
</dbReference>
<dbReference type="OrthoDB" id="8895745at2"/>
<gene>
    <name evidence="1" type="ORF">EAH77_15335</name>
</gene>
<name>A0A502GEH1_9GAMM</name>
<dbReference type="Pfam" id="PF26125">
    <property type="entry name" value="AcrVA2-like"/>
    <property type="match status" value="1"/>
</dbReference>
<comment type="caution">
    <text evidence="1">The sequence shown here is derived from an EMBL/GenBank/DDBJ whole genome shotgun (WGS) entry which is preliminary data.</text>
</comment>
<proteinExistence type="predicted"/>
<reference evidence="1 2" key="1">
    <citation type="journal article" date="2019" name="Environ. Microbiol.">
        <title>Species interactions and distinct microbial communities in high Arctic permafrost affected cryosols are associated with the CH4 and CO2 gas fluxes.</title>
        <authorList>
            <person name="Altshuler I."/>
            <person name="Hamel J."/>
            <person name="Turney S."/>
            <person name="Magnuson E."/>
            <person name="Levesque R."/>
            <person name="Greer C."/>
            <person name="Whyte L.G."/>
        </authorList>
    </citation>
    <scope>NUCLEOTIDE SEQUENCE [LARGE SCALE GENOMIC DNA]</scope>
    <source>
        <strain evidence="1 2">E4</strain>
    </source>
</reference>
<dbReference type="Proteomes" id="UP000317663">
    <property type="component" value="Unassembled WGS sequence"/>
</dbReference>
<evidence type="ECO:0000313" key="2">
    <source>
        <dbReference type="Proteomes" id="UP000317663"/>
    </source>
</evidence>
<organism evidence="1 2">
    <name type="scientific">Ewingella americana</name>
    <dbReference type="NCBI Taxonomy" id="41202"/>
    <lineage>
        <taxon>Bacteria</taxon>
        <taxon>Pseudomonadati</taxon>
        <taxon>Pseudomonadota</taxon>
        <taxon>Gammaproteobacteria</taxon>
        <taxon>Enterobacterales</taxon>
        <taxon>Yersiniaceae</taxon>
        <taxon>Ewingella</taxon>
    </lineage>
</organism>
<evidence type="ECO:0000313" key="1">
    <source>
        <dbReference type="EMBL" id="TPG59938.1"/>
    </source>
</evidence>
<dbReference type="AlphaFoldDB" id="A0A502GEH1"/>
<sequence length="429" mass="48023">MAADSEEIAFNKQITIYLKEGNQIMQNLKSLSPAKRDEYISLTESTDPKAMSLPHPVIAKNYCQTETALVCQFDPTGYAIIRKDIDSRMSIGVTENDLATFNKKAFNNILGAEACANAGALTLMLFPVYFFHGNGALVTVRPGTLSDLQETDLGKDIPSTFFYAPFPTTYLHLDDANLSLPHIVNNEVSGIHKLVGIYVIETSASHIVAPNEQVKSKIQYLGLDANKPVRILDIMFVGKPKAHISDDATYTITLYMQDEREYTMGEVINRHIQYYSEKVINPNYPTRDMSDVEAGTFAQNLDLLAKILLFINCEREDGHKFVQKKDLTEFNKKFAGLGQKKQAKLAGKNRNLYDTIIIGSQTSVIHEAKTQMGSGDPKTSRKAHWRRGHFRNQRYGEGNSKVKVILIKAALIGMSSLTDEKPQVKKYEV</sequence>